<feature type="transmembrane region" description="Helical" evidence="1">
    <location>
        <begin position="51"/>
        <end position="73"/>
    </location>
</feature>
<keyword evidence="3" id="KW-1185">Reference proteome</keyword>
<dbReference type="AlphaFoldDB" id="A0AA88YGU3"/>
<accession>A0AA88YGU3</accession>
<keyword evidence="1" id="KW-1133">Transmembrane helix</keyword>
<evidence type="ECO:0000313" key="2">
    <source>
        <dbReference type="EMBL" id="KAK3104642.1"/>
    </source>
</evidence>
<comment type="caution">
    <text evidence="2">The sequence shown here is derived from an EMBL/GenBank/DDBJ whole genome shotgun (WGS) entry which is preliminary data.</text>
</comment>
<keyword evidence="1" id="KW-0472">Membrane</keyword>
<dbReference type="Proteomes" id="UP001186944">
    <property type="component" value="Unassembled WGS sequence"/>
</dbReference>
<feature type="transmembrane region" description="Helical" evidence="1">
    <location>
        <begin position="119"/>
        <end position="139"/>
    </location>
</feature>
<protein>
    <submittedName>
        <fullName evidence="2">Uncharacterized protein</fullName>
    </submittedName>
</protein>
<gene>
    <name evidence="2" type="ORF">FSP39_006963</name>
</gene>
<reference evidence="2" key="1">
    <citation type="submission" date="2019-08" db="EMBL/GenBank/DDBJ databases">
        <title>The improved chromosome-level genome for the pearl oyster Pinctada fucata martensii using PacBio sequencing and Hi-C.</title>
        <authorList>
            <person name="Zheng Z."/>
        </authorList>
    </citation>
    <scope>NUCLEOTIDE SEQUENCE</scope>
    <source>
        <strain evidence="2">ZZ-2019</strain>
        <tissue evidence="2">Adductor muscle</tissue>
    </source>
</reference>
<proteinExistence type="predicted"/>
<feature type="transmembrane region" description="Helical" evidence="1">
    <location>
        <begin position="12"/>
        <end position="31"/>
    </location>
</feature>
<organism evidence="2 3">
    <name type="scientific">Pinctada imbricata</name>
    <name type="common">Atlantic pearl-oyster</name>
    <name type="synonym">Pinctada martensii</name>
    <dbReference type="NCBI Taxonomy" id="66713"/>
    <lineage>
        <taxon>Eukaryota</taxon>
        <taxon>Metazoa</taxon>
        <taxon>Spiralia</taxon>
        <taxon>Lophotrochozoa</taxon>
        <taxon>Mollusca</taxon>
        <taxon>Bivalvia</taxon>
        <taxon>Autobranchia</taxon>
        <taxon>Pteriomorphia</taxon>
        <taxon>Pterioida</taxon>
        <taxon>Pterioidea</taxon>
        <taxon>Pteriidae</taxon>
        <taxon>Pinctada</taxon>
    </lineage>
</organism>
<feature type="transmembrane region" description="Helical" evidence="1">
    <location>
        <begin position="85"/>
        <end position="107"/>
    </location>
</feature>
<feature type="transmembrane region" description="Helical" evidence="1">
    <location>
        <begin position="164"/>
        <end position="188"/>
    </location>
</feature>
<keyword evidence="1" id="KW-0812">Transmembrane</keyword>
<dbReference type="EMBL" id="VSWD01000004">
    <property type="protein sequence ID" value="KAK3104642.1"/>
    <property type="molecule type" value="Genomic_DNA"/>
</dbReference>
<evidence type="ECO:0000313" key="3">
    <source>
        <dbReference type="Proteomes" id="UP001186944"/>
    </source>
</evidence>
<name>A0AA88YGU3_PINIB</name>
<sequence>MKKLHKKICYSLILLVILEVPDLFLDWDFYIEVMNSDQPEIKNATEAQISILAFSVVGSVTFTIETMNLILVMCCDGCTYFLPGFFSLLSTLVEDIPQIALALYIAIIEETTITWVQYGKAGFAVFEAIIRTLILSYYIHKKNKLLETLAEIQTKDLKLKEKKWVAVVQLLFFLIILGGSGSIFYFLLT</sequence>
<evidence type="ECO:0000256" key="1">
    <source>
        <dbReference type="SAM" id="Phobius"/>
    </source>
</evidence>